<organism evidence="2 3">
    <name type="scientific">Sorangium cellulosum</name>
    <name type="common">Polyangium cellulosum</name>
    <dbReference type="NCBI Taxonomy" id="56"/>
    <lineage>
        <taxon>Bacteria</taxon>
        <taxon>Pseudomonadati</taxon>
        <taxon>Myxococcota</taxon>
        <taxon>Polyangia</taxon>
        <taxon>Polyangiales</taxon>
        <taxon>Polyangiaceae</taxon>
        <taxon>Sorangium</taxon>
    </lineage>
</organism>
<gene>
    <name evidence="2" type="ORF">SOCEGT47_068230</name>
</gene>
<evidence type="ECO:0000313" key="2">
    <source>
        <dbReference type="EMBL" id="AUX26262.1"/>
    </source>
</evidence>
<dbReference type="EMBL" id="CP012670">
    <property type="protein sequence ID" value="AUX26262.1"/>
    <property type="molecule type" value="Genomic_DNA"/>
</dbReference>
<proteinExistence type="predicted"/>
<keyword evidence="1" id="KW-0472">Membrane</keyword>
<name>A0A4V0NEI2_SORCE</name>
<accession>A0A4V0NEI2</accession>
<evidence type="ECO:0000256" key="1">
    <source>
        <dbReference type="SAM" id="Phobius"/>
    </source>
</evidence>
<keyword evidence="1" id="KW-1133">Transmembrane helix</keyword>
<protein>
    <submittedName>
        <fullName evidence="2">Uncharacterized protein</fullName>
    </submittedName>
</protein>
<dbReference type="AlphaFoldDB" id="A0A4V0NEI2"/>
<dbReference type="Proteomes" id="UP000295781">
    <property type="component" value="Chromosome"/>
</dbReference>
<sequence length="519" mass="55257">MSFGLLLAISIGVRVIVAAAERWASPGPPPRAGGPSTGALVVWFVLVPLAVLLAICVAAGQLSCALLLAPLLPIVAPWPVARHVLIPLGLPRAAYHVARLSDWTWRADRRGGAALAAAWTLCRARRPDPAAEAWIHERLEGAGDRGGAAGRSGDAGRDGVAAASPLRGAGVAAGAMLAAYRGDLDGARALFASVASLDERACPREARRVAAGWLAAEAASRGDWATAQRRAREERGRELSLLGAVADRLLGEAGAPGALELWLRWLAAPRRRATLPLLRRALAAGAGAPRPEPAEPEPCAAKVAEGDLWSRAMLLHAALLLRPHDRVSGDELRRLGGAWDAALEDERAQAELRERARALGAPGAQAAIGALARAVEEDLAAALRAARVPHAAWDDLGGTIGRARRRLRDELLSEVEIACDALRRRVDERRALAPLSEWREWISLRAQYEAAAELAGLELRRLAFPKVHADVCHAAVWLFNTRKERAIGNAMFRWLLAEAEALDDARIASLQRGNVACGV</sequence>
<evidence type="ECO:0000313" key="3">
    <source>
        <dbReference type="Proteomes" id="UP000295781"/>
    </source>
</evidence>
<keyword evidence="1" id="KW-0812">Transmembrane</keyword>
<reference evidence="2 3" key="1">
    <citation type="submission" date="2015-09" db="EMBL/GenBank/DDBJ databases">
        <title>Sorangium comparison.</title>
        <authorList>
            <person name="Zaburannyi N."/>
            <person name="Bunk B."/>
            <person name="Overmann J."/>
            <person name="Mueller R."/>
        </authorList>
    </citation>
    <scope>NUCLEOTIDE SEQUENCE [LARGE SCALE GENOMIC DNA]</scope>
    <source>
        <strain evidence="2 3">So ceGT47</strain>
    </source>
</reference>
<feature type="transmembrane region" description="Helical" evidence="1">
    <location>
        <begin position="42"/>
        <end position="69"/>
    </location>
</feature>